<feature type="domain" description="BTB" evidence="3">
    <location>
        <begin position="75"/>
        <end position="137"/>
    </location>
</feature>
<dbReference type="InterPro" id="IPR006652">
    <property type="entry name" value="Kelch_1"/>
</dbReference>
<evidence type="ECO:0000256" key="2">
    <source>
        <dbReference type="ARBA" id="ARBA00022737"/>
    </source>
</evidence>
<keyword evidence="2" id="KW-0677">Repeat</keyword>
<dbReference type="OrthoDB" id="45365at2759"/>
<dbReference type="Pfam" id="PF00651">
    <property type="entry name" value="BTB"/>
    <property type="match status" value="1"/>
</dbReference>
<dbReference type="Pfam" id="PF07707">
    <property type="entry name" value="BACK"/>
    <property type="match status" value="1"/>
</dbReference>
<dbReference type="PROSITE" id="PS50097">
    <property type="entry name" value="BTB"/>
    <property type="match status" value="1"/>
</dbReference>
<dbReference type="InterPro" id="IPR015915">
    <property type="entry name" value="Kelch-typ_b-propeller"/>
</dbReference>
<sequence>MVSLKLILQVYFRLYPVTVGTSKQVKVDTRQTSSTKHDPVVVITRINTMEPSVESLYFPALSQGISKEWAEGHFADLEVIVEGQKFKCHRIILAAMSQYFSTMFTSGFKESTEKSVEIKGMKGDAFHLVLEYIYTGRNIALMWKFLVKKFPVIVNCMEFLSLHEGELLKIIDDQDLNTPSEEFVCEMVMKWYTANKNISSQVLVAIFEHLKFQLMDENYVRNLMTKFPELNQIGPIKAMVDQRLLAELNADMLESSYRKEEIFCMVGTRSRMPDPSKTEVQCYSYQDKKQFHLAPLPIEPGPCFAVCTLNNDIYISGGYNQQHLVLHFSSTLNKWDQFNCIHDARWGHGMVAIDGYIYLIGGMSKTMETLSTIERYNPNTNTCEKVGNLKQAISSMTVAVKGSKIYTFGGKQNDRNASLLIQSFDVLEGESKVIGELPPTCAGGVGKTVTFGEDIFIIFREGNIAQFNETEGTEVVGVTQKFEHFGTVMKENKILIIGCASSNFTSYSFDPVFKKIVEIASEFKAPMCNFHLLRVILSKKYLVN</sequence>
<dbReference type="Pfam" id="PF01344">
    <property type="entry name" value="Kelch_1"/>
    <property type="match status" value="1"/>
</dbReference>
<dbReference type="InterPro" id="IPR011333">
    <property type="entry name" value="SKP1/BTB/POZ_sf"/>
</dbReference>
<evidence type="ECO:0000256" key="1">
    <source>
        <dbReference type="ARBA" id="ARBA00022441"/>
    </source>
</evidence>
<keyword evidence="1" id="KW-0880">Kelch repeat</keyword>
<dbReference type="SUPFAM" id="SSF54695">
    <property type="entry name" value="POZ domain"/>
    <property type="match status" value="1"/>
</dbReference>
<proteinExistence type="predicted"/>
<evidence type="ECO:0000313" key="4">
    <source>
        <dbReference type="EMBL" id="CAG2221191.1"/>
    </source>
</evidence>
<name>A0A8S3SME9_MYTED</name>
<reference evidence="4" key="1">
    <citation type="submission" date="2021-03" db="EMBL/GenBank/DDBJ databases">
        <authorList>
            <person name="Bekaert M."/>
        </authorList>
    </citation>
    <scope>NUCLEOTIDE SEQUENCE</scope>
</reference>
<dbReference type="Gene3D" id="1.25.40.420">
    <property type="match status" value="1"/>
</dbReference>
<dbReference type="Gene3D" id="3.30.710.10">
    <property type="entry name" value="Potassium Channel Kv1.1, Chain A"/>
    <property type="match status" value="1"/>
</dbReference>
<evidence type="ECO:0000259" key="3">
    <source>
        <dbReference type="PROSITE" id="PS50097"/>
    </source>
</evidence>
<dbReference type="InterPro" id="IPR000210">
    <property type="entry name" value="BTB/POZ_dom"/>
</dbReference>
<dbReference type="Proteomes" id="UP000683360">
    <property type="component" value="Unassembled WGS sequence"/>
</dbReference>
<evidence type="ECO:0000313" key="5">
    <source>
        <dbReference type="Proteomes" id="UP000683360"/>
    </source>
</evidence>
<dbReference type="InterPro" id="IPR011705">
    <property type="entry name" value="BACK"/>
</dbReference>
<dbReference type="AlphaFoldDB" id="A0A8S3SME9"/>
<dbReference type="PANTHER" id="PTHR45632">
    <property type="entry name" value="LD33804P"/>
    <property type="match status" value="1"/>
</dbReference>
<dbReference type="SMART" id="SM00225">
    <property type="entry name" value="BTB"/>
    <property type="match status" value="1"/>
</dbReference>
<dbReference type="Gene3D" id="2.120.10.80">
    <property type="entry name" value="Kelch-type beta propeller"/>
    <property type="match status" value="1"/>
</dbReference>
<keyword evidence="5" id="KW-1185">Reference proteome</keyword>
<accession>A0A8S3SME9</accession>
<dbReference type="EMBL" id="CAJPWZ010001677">
    <property type="protein sequence ID" value="CAG2221191.1"/>
    <property type="molecule type" value="Genomic_DNA"/>
</dbReference>
<dbReference type="SMART" id="SM00612">
    <property type="entry name" value="Kelch"/>
    <property type="match status" value="2"/>
</dbReference>
<organism evidence="4 5">
    <name type="scientific">Mytilus edulis</name>
    <name type="common">Blue mussel</name>
    <dbReference type="NCBI Taxonomy" id="6550"/>
    <lineage>
        <taxon>Eukaryota</taxon>
        <taxon>Metazoa</taxon>
        <taxon>Spiralia</taxon>
        <taxon>Lophotrochozoa</taxon>
        <taxon>Mollusca</taxon>
        <taxon>Bivalvia</taxon>
        <taxon>Autobranchia</taxon>
        <taxon>Pteriomorphia</taxon>
        <taxon>Mytilida</taxon>
        <taxon>Mytiloidea</taxon>
        <taxon>Mytilidae</taxon>
        <taxon>Mytilinae</taxon>
        <taxon>Mytilus</taxon>
    </lineage>
</organism>
<dbReference type="SMART" id="SM00875">
    <property type="entry name" value="BACK"/>
    <property type="match status" value="1"/>
</dbReference>
<comment type="caution">
    <text evidence="4">The sequence shown here is derived from an EMBL/GenBank/DDBJ whole genome shotgun (WGS) entry which is preliminary data.</text>
</comment>
<dbReference type="CDD" id="cd18186">
    <property type="entry name" value="BTB_POZ_ZBTB_KLHL-like"/>
    <property type="match status" value="1"/>
</dbReference>
<protein>
    <recommendedName>
        <fullName evidence="3">BTB domain-containing protein</fullName>
    </recommendedName>
</protein>
<gene>
    <name evidence="4" type="ORF">MEDL_34583</name>
</gene>
<dbReference type="SUPFAM" id="SSF117281">
    <property type="entry name" value="Kelch motif"/>
    <property type="match status" value="1"/>
</dbReference>
<dbReference type="PANTHER" id="PTHR45632:SF13">
    <property type="entry name" value="KELCH-LIKE PROTEIN 26"/>
    <property type="match status" value="1"/>
</dbReference>